<reference evidence="2 3" key="1">
    <citation type="journal article" date="2016" name="Environ. Microbiol.">
        <title>New Methyloceanibacter diversity from North Sea sediments includes methanotroph containing solely the soluble methane monooxygenase.</title>
        <authorList>
            <person name="Vekeman B."/>
            <person name="Kerckhof F.M."/>
            <person name="Cremers G."/>
            <person name="de Vos P."/>
            <person name="Vandamme P."/>
            <person name="Boon N."/>
            <person name="Op den Camp H.J."/>
            <person name="Heylen K."/>
        </authorList>
    </citation>
    <scope>NUCLEOTIDE SEQUENCE [LARGE SCALE GENOMIC DNA]</scope>
    <source>
        <strain evidence="2 3">R-67177</strain>
    </source>
</reference>
<gene>
    <name evidence="2" type="ORF">AUC71_16010</name>
</gene>
<organism evidence="2 3">
    <name type="scientific">Methyloceanibacter marginalis</name>
    <dbReference type="NCBI Taxonomy" id="1774971"/>
    <lineage>
        <taxon>Bacteria</taxon>
        <taxon>Pseudomonadati</taxon>
        <taxon>Pseudomonadota</taxon>
        <taxon>Alphaproteobacteria</taxon>
        <taxon>Hyphomicrobiales</taxon>
        <taxon>Hyphomicrobiaceae</taxon>
        <taxon>Methyloceanibacter</taxon>
    </lineage>
</organism>
<feature type="compositionally biased region" description="Basic and acidic residues" evidence="1">
    <location>
        <begin position="68"/>
        <end position="82"/>
    </location>
</feature>
<dbReference type="EMBL" id="LPWD01000344">
    <property type="protein sequence ID" value="ODS02315.1"/>
    <property type="molecule type" value="Genomic_DNA"/>
</dbReference>
<proteinExistence type="predicted"/>
<comment type="caution">
    <text evidence="2">The sequence shown here is derived from an EMBL/GenBank/DDBJ whole genome shotgun (WGS) entry which is preliminary data.</text>
</comment>
<sequence>MTGARPHPVMRLLAVGVIGHGRANLDVVAFRLIVLSLGGRHVLRTVGLRRSLGDAGGGHRRIHARRGKGGDREGQKNDENRA</sequence>
<feature type="region of interest" description="Disordered" evidence="1">
    <location>
        <begin position="53"/>
        <end position="82"/>
    </location>
</feature>
<keyword evidence="3" id="KW-1185">Reference proteome</keyword>
<evidence type="ECO:0000256" key="1">
    <source>
        <dbReference type="SAM" id="MobiDB-lite"/>
    </source>
</evidence>
<dbReference type="Proteomes" id="UP000095042">
    <property type="component" value="Unassembled WGS sequence"/>
</dbReference>
<dbReference type="AlphaFoldDB" id="A0A1E3W917"/>
<evidence type="ECO:0000313" key="2">
    <source>
        <dbReference type="EMBL" id="ODS02315.1"/>
    </source>
</evidence>
<feature type="compositionally biased region" description="Basic residues" evidence="1">
    <location>
        <begin position="58"/>
        <end position="67"/>
    </location>
</feature>
<accession>A0A1E3W917</accession>
<protein>
    <submittedName>
        <fullName evidence="2">Uncharacterized protein</fullName>
    </submittedName>
</protein>
<evidence type="ECO:0000313" key="3">
    <source>
        <dbReference type="Proteomes" id="UP000095042"/>
    </source>
</evidence>
<name>A0A1E3W917_9HYPH</name>